<keyword evidence="2" id="KW-1003">Cell membrane</keyword>
<feature type="domain" description="MacB-like periplasmic core" evidence="8">
    <location>
        <begin position="20"/>
        <end position="254"/>
    </location>
</feature>
<evidence type="ECO:0000259" key="7">
    <source>
        <dbReference type="Pfam" id="PF02687"/>
    </source>
</evidence>
<protein>
    <submittedName>
        <fullName evidence="9">ABC transporter permease</fullName>
    </submittedName>
</protein>
<dbReference type="InterPro" id="IPR003838">
    <property type="entry name" value="ABC3_permease_C"/>
</dbReference>
<evidence type="ECO:0000259" key="8">
    <source>
        <dbReference type="Pfam" id="PF12704"/>
    </source>
</evidence>
<feature type="transmembrane region" description="Helical" evidence="6">
    <location>
        <begin position="21"/>
        <end position="41"/>
    </location>
</feature>
<feature type="domain" description="MacB-like periplasmic core" evidence="8">
    <location>
        <begin position="454"/>
        <end position="616"/>
    </location>
</feature>
<keyword evidence="4 6" id="KW-1133">Transmembrane helix</keyword>
<feature type="transmembrane region" description="Helical" evidence="6">
    <location>
        <begin position="394"/>
        <end position="423"/>
    </location>
</feature>
<feature type="domain" description="ABC3 transporter permease C-terminal" evidence="7">
    <location>
        <begin position="305"/>
        <end position="419"/>
    </location>
</feature>
<feature type="transmembrane region" description="Helical" evidence="6">
    <location>
        <begin position="686"/>
        <end position="711"/>
    </location>
</feature>
<feature type="domain" description="ABC3 transporter permease C-terminal" evidence="7">
    <location>
        <begin position="690"/>
        <end position="803"/>
    </location>
</feature>
<accession>A0ABX7I2N7</accession>
<feature type="transmembrane region" description="Helical" evidence="6">
    <location>
        <begin position="299"/>
        <end position="321"/>
    </location>
</feature>
<dbReference type="PROSITE" id="PS51257">
    <property type="entry name" value="PROKAR_LIPOPROTEIN"/>
    <property type="match status" value="1"/>
</dbReference>
<evidence type="ECO:0000256" key="4">
    <source>
        <dbReference type="ARBA" id="ARBA00022989"/>
    </source>
</evidence>
<feature type="transmembrane region" description="Helical" evidence="6">
    <location>
        <begin position="723"/>
        <end position="751"/>
    </location>
</feature>
<evidence type="ECO:0000256" key="2">
    <source>
        <dbReference type="ARBA" id="ARBA00022475"/>
    </source>
</evidence>
<evidence type="ECO:0000256" key="5">
    <source>
        <dbReference type="ARBA" id="ARBA00023136"/>
    </source>
</evidence>
<organism evidence="9 10">
    <name type="scientific">Dyadobacter sandarakinus</name>
    <dbReference type="NCBI Taxonomy" id="2747268"/>
    <lineage>
        <taxon>Bacteria</taxon>
        <taxon>Pseudomonadati</taxon>
        <taxon>Bacteroidota</taxon>
        <taxon>Cytophagia</taxon>
        <taxon>Cytophagales</taxon>
        <taxon>Spirosomataceae</taxon>
        <taxon>Dyadobacter</taxon>
    </lineage>
</organism>
<dbReference type="RefSeq" id="WP_204660849.1">
    <property type="nucleotide sequence ID" value="NZ_CP056775.1"/>
</dbReference>
<evidence type="ECO:0000256" key="6">
    <source>
        <dbReference type="SAM" id="Phobius"/>
    </source>
</evidence>
<evidence type="ECO:0000313" key="10">
    <source>
        <dbReference type="Proteomes" id="UP000612680"/>
    </source>
</evidence>
<dbReference type="Proteomes" id="UP000612680">
    <property type="component" value="Chromosome"/>
</dbReference>
<comment type="subcellular location">
    <subcellularLocation>
        <location evidence="1">Cell membrane</location>
        <topology evidence="1">Multi-pass membrane protein</topology>
    </subcellularLocation>
</comment>
<dbReference type="InterPro" id="IPR050250">
    <property type="entry name" value="Macrolide_Exporter_MacB"/>
</dbReference>
<dbReference type="PANTHER" id="PTHR30572:SF18">
    <property type="entry name" value="ABC-TYPE MACROLIDE FAMILY EXPORT SYSTEM PERMEASE COMPONENT 2"/>
    <property type="match status" value="1"/>
</dbReference>
<name>A0ABX7I2N7_9BACT</name>
<dbReference type="PANTHER" id="PTHR30572">
    <property type="entry name" value="MEMBRANE COMPONENT OF TRANSPORTER-RELATED"/>
    <property type="match status" value="1"/>
</dbReference>
<gene>
    <name evidence="9" type="ORF">HWI92_03765</name>
</gene>
<proteinExistence type="predicted"/>
<reference evidence="9 10" key="1">
    <citation type="submission" date="2020-06" db="EMBL/GenBank/DDBJ databases">
        <title>Dyadobacter sandarakinus sp. nov., isolated from the soil of the Arctic Yellow River Station.</title>
        <authorList>
            <person name="Zhang Y."/>
            <person name="Peng F."/>
        </authorList>
    </citation>
    <scope>NUCLEOTIDE SEQUENCE [LARGE SCALE GENOMIC DNA]</scope>
    <source>
        <strain evidence="9 10">Q3-56</strain>
    </source>
</reference>
<dbReference type="Pfam" id="PF12704">
    <property type="entry name" value="MacB_PCD"/>
    <property type="match status" value="2"/>
</dbReference>
<feature type="transmembrane region" description="Helical" evidence="6">
    <location>
        <begin position="444"/>
        <end position="463"/>
    </location>
</feature>
<evidence type="ECO:0000313" key="9">
    <source>
        <dbReference type="EMBL" id="QRR00089.1"/>
    </source>
</evidence>
<evidence type="ECO:0000256" key="1">
    <source>
        <dbReference type="ARBA" id="ARBA00004651"/>
    </source>
</evidence>
<keyword evidence="3 6" id="KW-0812">Transmembrane</keyword>
<keyword evidence="5 6" id="KW-0472">Membrane</keyword>
<feature type="transmembrane region" description="Helical" evidence="6">
    <location>
        <begin position="771"/>
        <end position="793"/>
    </location>
</feature>
<dbReference type="InterPro" id="IPR025857">
    <property type="entry name" value="MacB_PCD"/>
</dbReference>
<sequence>MLKNHLIIAWRALVRYKGFTTLNVLGLSVGVASCLLLYVVYTYESGFDKFHKKYDRIYRIVRQTKFPNGQIDFTGGNPLPYEAALKVDMPQLGKIVPVYGTLEPQVTVLGKNMNAAGLDRKFREDDEGLVTTPEFFELFDFAWVMGTKEVLKDPNVIVLSQRKADKYFGKWQQAVGQFVRINNKTVMKVGGILADPPLNTDFPVDIVISYATKRQQPLLFGWGDFENWGGTSSNDQLFVLLPENTSPRSMEASFAAFVKKHYSEREENKKIRHFLSPLADQHYDSRFENYSKHITSRTVLRTLGIIGALIIAMACINFINLATVQAARRSKEVGVRKVLGSSRAELVRQFLSETFLVVGLSVVLGIAIAILSMPLLSRISQVPAELPVVGDPRIWLFVLVLALLVSFVAGFYPAIVISGFRPIEAIKNRISSRSFAGLSLQKTLIVVQFGVTQILVVGTIVTVSQMNFVRRMDLGFVKEGVYNVVLDEAYKARFQTFKNQLLESPDISSVSFASDVPSSDDNWSGNFAFGNRGKDEDFHLSYKFADHDYFKTFNLQFVAGGPYAAGDSVGSCVVNETLLAKVGVKNPEDAIGKNIKLGGGQWQPIVGVVRDFKTNSARDAVKPVLILTNESFYWTGGIKIATRNISRAIEQIREVHTRVFPEVAFQGRFFSDSIEAFYQQERQMTLLYQIFAGLSIFIACLGLLGLATFMAQQRMKEIGVRKVLGASVSGIVGLLSRDFITLVFIAIVLASPVAWYVMNEWLAAFAFRISISWWMFGIASASAILIAFVTISFQSIKAATMNPVKSLKME</sequence>
<evidence type="ECO:0000256" key="3">
    <source>
        <dbReference type="ARBA" id="ARBA00022692"/>
    </source>
</evidence>
<keyword evidence="10" id="KW-1185">Reference proteome</keyword>
<dbReference type="EMBL" id="CP056775">
    <property type="protein sequence ID" value="QRR00089.1"/>
    <property type="molecule type" value="Genomic_DNA"/>
</dbReference>
<dbReference type="Pfam" id="PF02687">
    <property type="entry name" value="FtsX"/>
    <property type="match status" value="2"/>
</dbReference>
<feature type="transmembrane region" description="Helical" evidence="6">
    <location>
        <begin position="355"/>
        <end position="374"/>
    </location>
</feature>